<keyword evidence="4" id="KW-1185">Reference proteome</keyword>
<organism evidence="3 4">
    <name type="scientific">Trinickia soli</name>
    <dbReference type="NCBI Taxonomy" id="380675"/>
    <lineage>
        <taxon>Bacteria</taxon>
        <taxon>Pseudomonadati</taxon>
        <taxon>Pseudomonadota</taxon>
        <taxon>Betaproteobacteria</taxon>
        <taxon>Burkholderiales</taxon>
        <taxon>Burkholderiaceae</taxon>
        <taxon>Trinickia</taxon>
    </lineage>
</organism>
<dbReference type="InterPro" id="IPR001920">
    <property type="entry name" value="Asp/Glu_race"/>
</dbReference>
<dbReference type="InterPro" id="IPR025504">
    <property type="entry name" value="GLUCM_C"/>
</dbReference>
<protein>
    <recommendedName>
        <fullName evidence="2">D-glutamate cyclase-like C-terminal domain-containing protein</fullName>
    </recommendedName>
</protein>
<evidence type="ECO:0000313" key="4">
    <source>
        <dbReference type="Proteomes" id="UP000235347"/>
    </source>
</evidence>
<dbReference type="Proteomes" id="UP000235347">
    <property type="component" value="Unassembled WGS sequence"/>
</dbReference>
<proteinExistence type="predicted"/>
<feature type="compositionally biased region" description="Polar residues" evidence="1">
    <location>
        <begin position="1"/>
        <end position="40"/>
    </location>
</feature>
<dbReference type="Gene3D" id="3.90.1640.20">
    <property type="entry name" value="TON_0340"/>
    <property type="match status" value="1"/>
</dbReference>
<feature type="compositionally biased region" description="Polar residues" evidence="1">
    <location>
        <begin position="54"/>
        <end position="64"/>
    </location>
</feature>
<dbReference type="InterPro" id="IPR015942">
    <property type="entry name" value="Asp/Glu/hydantoin_racemase"/>
</dbReference>
<name>A0A2N7W4P6_9BURK</name>
<feature type="compositionally biased region" description="Low complexity" evidence="1">
    <location>
        <begin position="757"/>
        <end position="769"/>
    </location>
</feature>
<dbReference type="GO" id="GO:0047661">
    <property type="term" value="F:amino-acid racemase activity"/>
    <property type="evidence" value="ECO:0007669"/>
    <property type="project" value="InterPro"/>
</dbReference>
<evidence type="ECO:0000313" key="3">
    <source>
        <dbReference type="EMBL" id="PMS24384.1"/>
    </source>
</evidence>
<dbReference type="AlphaFoldDB" id="A0A2N7W4P6"/>
<evidence type="ECO:0000256" key="1">
    <source>
        <dbReference type="SAM" id="MobiDB-lite"/>
    </source>
</evidence>
<evidence type="ECO:0000259" key="2">
    <source>
        <dbReference type="Pfam" id="PF14336"/>
    </source>
</evidence>
<feature type="domain" description="D-glutamate cyclase-like C-terminal" evidence="2">
    <location>
        <begin position="91"/>
        <end position="375"/>
    </location>
</feature>
<dbReference type="Gene3D" id="3.40.50.1860">
    <property type="match status" value="2"/>
</dbReference>
<reference evidence="3 4" key="1">
    <citation type="submission" date="2018-01" db="EMBL/GenBank/DDBJ databases">
        <title>Whole genome analyses suggest that Burkholderia sensu lato contains two further novel genera in the rhizoxinica-symbiotica group Mycetohabitans gen. nov., and Trinickia gen. nov.: implications for the evolution of diazotrophy and nodulation in the Burkholderiaceae.</title>
        <authorList>
            <person name="Estrada-de los Santos P."/>
            <person name="Palmer M."/>
            <person name="Chavez-Ramirez B."/>
            <person name="Beukes C."/>
            <person name="Steenkamp E.T."/>
            <person name="Hirsch A.M."/>
            <person name="Manyaka P."/>
            <person name="Maluk M."/>
            <person name="Lafos M."/>
            <person name="Crook M."/>
            <person name="Gross E."/>
            <person name="Simon M.F."/>
            <person name="Bueno dos Reis Junior F."/>
            <person name="Poole P.S."/>
            <person name="Venter S.N."/>
            <person name="James E.K."/>
        </authorList>
    </citation>
    <scope>NUCLEOTIDE SEQUENCE [LARGE SCALE GENOMIC DNA]</scope>
    <source>
        <strain evidence="3 4">GP25-8</strain>
    </source>
</reference>
<sequence>MPIDSINNSAHLPELPSSSESAQTGQARQSEPSVQSSSPRATHGALSNMPRAPRTQSASRSQVRATLGHSQADVDAKFTAEMNKHVLTWFKGRNIENFKNPEGLIQAARALAPQHIKKVMLLTGFSVGAHPETGLPLPETDGPPGTAALAHALQQAGKIVTIVTDKPNEAPTRAALAVLSKESAQYTEFVNFDHKQDVATPHANRLLDEYKPDFVGAIELPGRNVNGYRSNMRGVSIDNVNGAVDEVLIQAYNRGIETFGVGDGGNEAGMGGRPGIPKALDGSEMAAVPTAKHQITSWNSNLGAEALGAAVLQLHGKLDKLHTPDQQRAMIEASMSAGAVDGVTRGAKVDEEIDGKTSGVDGFSPSTHGRMLSLLRAVTQTELPPDGMIARKTPKASAPFLISAFDSSNGGLIATKNLAGYLQHRSPHDARFTIVVDHANAPYGRFSDFNTGGPNEVPVFTSADATPEEIAKRSEAHPQLITLVGNGLRASEEMGVDVIAMACNTACTTFPPALKQVEKVEVLNLIEVTADEIVRQGGPRPTVLATPATINSMAYLKAIDESAEKLGSRDERMTTSIGAPNWAPYINKFDEMYNKPETRAIMMADIKEIVDRIPANATSVWLCCTHYPAYKPFIENCLKERGINIPVIDPMSVQAKALEKTMDKAADQADHPRHRRLASLDPVVITSGKESDVRESAKTFLGAKTNFHLMSGVDFSRTFDMQLLKPLIEKPESSARPAAAGSEATRPQAPAWRREASTSSSETASRPLA</sequence>
<dbReference type="SUPFAM" id="SSF53681">
    <property type="entry name" value="Aspartate/glutamate racemase"/>
    <property type="match status" value="2"/>
</dbReference>
<dbReference type="PANTHER" id="PTHR32022:SF10">
    <property type="entry name" value="D-GLUTAMATE CYCLASE, MITOCHONDRIAL"/>
    <property type="match status" value="1"/>
</dbReference>
<dbReference type="Pfam" id="PF14336">
    <property type="entry name" value="GLUCM-like_C"/>
    <property type="match status" value="1"/>
</dbReference>
<dbReference type="PANTHER" id="PTHR32022">
    <property type="entry name" value="D-GLUTAMATE CYCLASE, MITOCHONDRIAL"/>
    <property type="match status" value="1"/>
</dbReference>
<dbReference type="EMBL" id="PNYB01000010">
    <property type="protein sequence ID" value="PMS24384.1"/>
    <property type="molecule type" value="Genomic_DNA"/>
</dbReference>
<feature type="region of interest" description="Disordered" evidence="1">
    <location>
        <begin position="730"/>
        <end position="769"/>
    </location>
</feature>
<feature type="region of interest" description="Disordered" evidence="1">
    <location>
        <begin position="1"/>
        <end position="70"/>
    </location>
</feature>
<gene>
    <name evidence="3" type="ORF">C0Z19_14035</name>
</gene>
<dbReference type="Pfam" id="PF01177">
    <property type="entry name" value="Asp_Glu_race"/>
    <property type="match status" value="1"/>
</dbReference>
<accession>A0A2N7W4P6</accession>
<comment type="caution">
    <text evidence="3">The sequence shown here is derived from an EMBL/GenBank/DDBJ whole genome shotgun (WGS) entry which is preliminary data.</text>
</comment>